<organism evidence="8 9">
    <name type="scientific">Poecilia reticulata</name>
    <name type="common">Guppy</name>
    <name type="synonym">Acanthophacelus reticulatus</name>
    <dbReference type="NCBI Taxonomy" id="8081"/>
    <lineage>
        <taxon>Eukaryota</taxon>
        <taxon>Metazoa</taxon>
        <taxon>Chordata</taxon>
        <taxon>Craniata</taxon>
        <taxon>Vertebrata</taxon>
        <taxon>Euteleostomi</taxon>
        <taxon>Actinopterygii</taxon>
        <taxon>Neopterygii</taxon>
        <taxon>Teleostei</taxon>
        <taxon>Neoteleostei</taxon>
        <taxon>Acanthomorphata</taxon>
        <taxon>Ovalentaria</taxon>
        <taxon>Atherinomorphae</taxon>
        <taxon>Cyprinodontiformes</taxon>
        <taxon>Poeciliidae</taxon>
        <taxon>Poeciliinae</taxon>
        <taxon>Poecilia</taxon>
    </lineage>
</organism>
<dbReference type="InterPro" id="IPR018114">
    <property type="entry name" value="TRYPSIN_HIS"/>
</dbReference>
<reference evidence="9" key="1">
    <citation type="submission" date="2013-11" db="EMBL/GenBank/DDBJ databases">
        <title>The genomic landscape of the Guanapo guppy.</title>
        <authorList>
            <person name="Kuenstner A."/>
            <person name="Dreyer C."/>
        </authorList>
    </citation>
    <scope>NUCLEOTIDE SEQUENCE</scope>
    <source>
        <strain evidence="9">Guanapo</strain>
    </source>
</reference>
<evidence type="ECO:0000313" key="8">
    <source>
        <dbReference type="Ensembl" id="ENSPREP00000010727.1"/>
    </source>
</evidence>
<proteinExistence type="predicted"/>
<name>A0A3P9NMF2_POERE</name>
<evidence type="ECO:0000256" key="6">
    <source>
        <dbReference type="ARBA" id="ARBA00038868"/>
    </source>
</evidence>
<feature type="domain" description="Peptidase S1" evidence="7">
    <location>
        <begin position="23"/>
        <end position="257"/>
    </location>
</feature>
<dbReference type="EC" id="3.4.21.4" evidence="6"/>
<dbReference type="PANTHER" id="PTHR24271">
    <property type="entry name" value="KALLIKREIN-RELATED"/>
    <property type="match status" value="1"/>
</dbReference>
<evidence type="ECO:0000313" key="9">
    <source>
        <dbReference type="Proteomes" id="UP000242638"/>
    </source>
</evidence>
<dbReference type="Proteomes" id="UP000242638">
    <property type="component" value="Unassembled WGS sequence"/>
</dbReference>
<dbReference type="Ensembl" id="ENSPRET00000010853.1">
    <property type="protein sequence ID" value="ENSPREP00000010727.1"/>
    <property type="gene ID" value="ENSPREG00000007278.1"/>
</dbReference>
<dbReference type="FunFam" id="2.40.10.10:FF:000005">
    <property type="entry name" value="Serine protease 37"/>
    <property type="match status" value="1"/>
</dbReference>
<dbReference type="Bgee" id="ENSPREG00000007278">
    <property type="expression patterns" value="Expressed in caudal fin and 1 other cell type or tissue"/>
</dbReference>
<keyword evidence="9" id="KW-1185">Reference proteome</keyword>
<dbReference type="GO" id="GO:0005576">
    <property type="term" value="C:extracellular region"/>
    <property type="evidence" value="ECO:0007669"/>
    <property type="project" value="UniProtKB-SubCell"/>
</dbReference>
<dbReference type="PROSITE" id="PS50240">
    <property type="entry name" value="TRYPSIN_DOM"/>
    <property type="match status" value="1"/>
</dbReference>
<reference evidence="8" key="3">
    <citation type="submission" date="2025-09" db="UniProtKB">
        <authorList>
            <consortium name="Ensembl"/>
        </authorList>
    </citation>
    <scope>IDENTIFICATION</scope>
    <source>
        <strain evidence="8">Guanapo</strain>
    </source>
</reference>
<dbReference type="STRING" id="8081.ENSPREP00000010727"/>
<dbReference type="AlphaFoldDB" id="A0A3P9NMF2"/>
<reference evidence="8" key="2">
    <citation type="submission" date="2025-08" db="UniProtKB">
        <authorList>
            <consortium name="Ensembl"/>
        </authorList>
    </citation>
    <scope>IDENTIFICATION</scope>
    <source>
        <strain evidence="8">Guanapo</strain>
    </source>
</reference>
<dbReference type="GO" id="GO:0006508">
    <property type="term" value="P:proteolysis"/>
    <property type="evidence" value="ECO:0007669"/>
    <property type="project" value="InterPro"/>
</dbReference>
<dbReference type="PANTHER" id="PTHR24271:SF81">
    <property type="entry name" value="GRANZYME B"/>
    <property type="match status" value="1"/>
</dbReference>
<dbReference type="SUPFAM" id="SSF50494">
    <property type="entry name" value="Trypsin-like serine proteases"/>
    <property type="match status" value="1"/>
</dbReference>
<evidence type="ECO:0000256" key="5">
    <source>
        <dbReference type="ARBA" id="ARBA00036320"/>
    </source>
</evidence>
<dbReference type="InterPro" id="IPR043504">
    <property type="entry name" value="Peptidase_S1_PA_chymotrypsin"/>
</dbReference>
<dbReference type="PROSITE" id="PS00134">
    <property type="entry name" value="TRYPSIN_HIS"/>
    <property type="match status" value="1"/>
</dbReference>
<sequence>MQELLYLSKAGKRSDSTAQTEKIIGGHEAEPHSRPYMAFIEKNLANNEPSYCDGFLLNEDFVMTAAHCQANNYTVYLGVDNTKSLENDKIQDRTVEKAFPHENYKKNEFIDDIMLLKLSSKVVVNNFVKPIALANHDDVTLPTSCIVSGWGQTHSNGRISDKLMETNVTLTENSISGPGKVWDFLFLFFTDQTSHCNSSDLYIICLFLQGDSGGPLVCGHGTAYGVVSFMYQYSKDLSTVAYTKIPCYTDWITSTMKKALSKK</sequence>
<dbReference type="InterPro" id="IPR001314">
    <property type="entry name" value="Peptidase_S1A"/>
</dbReference>
<dbReference type="SMART" id="SM00020">
    <property type="entry name" value="Tryp_SPc"/>
    <property type="match status" value="1"/>
</dbReference>
<dbReference type="Gene3D" id="2.40.10.10">
    <property type="entry name" value="Trypsin-like serine proteases"/>
    <property type="match status" value="2"/>
</dbReference>
<dbReference type="Pfam" id="PF00089">
    <property type="entry name" value="Trypsin"/>
    <property type="match status" value="1"/>
</dbReference>
<dbReference type="GeneTree" id="ENSGT01030000234551"/>
<evidence type="ECO:0000256" key="1">
    <source>
        <dbReference type="ARBA" id="ARBA00004239"/>
    </source>
</evidence>
<evidence type="ECO:0000259" key="7">
    <source>
        <dbReference type="PROSITE" id="PS50240"/>
    </source>
</evidence>
<comment type="catalytic activity">
    <reaction evidence="5">
        <text>Preferential cleavage: Arg-|-Xaa, Lys-|-Xaa.</text>
        <dbReference type="EC" id="3.4.21.4"/>
    </reaction>
</comment>
<accession>A0A3P9NMF2</accession>
<protein>
    <recommendedName>
        <fullName evidence="6">trypsin</fullName>
        <ecNumber evidence="6">3.4.21.4</ecNumber>
    </recommendedName>
</protein>
<keyword evidence="3" id="KW-0865">Zymogen</keyword>
<dbReference type="InterPro" id="IPR001254">
    <property type="entry name" value="Trypsin_dom"/>
</dbReference>
<dbReference type="InterPro" id="IPR009003">
    <property type="entry name" value="Peptidase_S1_PA"/>
</dbReference>
<keyword evidence="2" id="KW-0732">Signal</keyword>
<dbReference type="CDD" id="cd00190">
    <property type="entry name" value="Tryp_SPc"/>
    <property type="match status" value="1"/>
</dbReference>
<dbReference type="PRINTS" id="PR00722">
    <property type="entry name" value="CHYMOTRYPSIN"/>
</dbReference>
<evidence type="ECO:0000256" key="2">
    <source>
        <dbReference type="ARBA" id="ARBA00022729"/>
    </source>
</evidence>
<dbReference type="GO" id="GO:0004252">
    <property type="term" value="F:serine-type endopeptidase activity"/>
    <property type="evidence" value="ECO:0007669"/>
    <property type="project" value="UniProtKB-EC"/>
</dbReference>
<keyword evidence="4" id="KW-1015">Disulfide bond</keyword>
<comment type="subcellular location">
    <subcellularLocation>
        <location evidence="1">Secreted</location>
        <location evidence="1">Extracellular space</location>
    </subcellularLocation>
</comment>
<evidence type="ECO:0000256" key="3">
    <source>
        <dbReference type="ARBA" id="ARBA00023145"/>
    </source>
</evidence>
<evidence type="ECO:0000256" key="4">
    <source>
        <dbReference type="ARBA" id="ARBA00023157"/>
    </source>
</evidence>